<sequence>MMNNNYNCVIIDDEPKAIELLVDSLNVVRNDLTVINTFTSWAEALAAIRTLSCDILFLDISIQGRNGMDLLLSAPDLQCEIIFVTAYSDYAVNAFKFSATGYILKPINDVELANTVDRAIKRIEEKRRAQKNNSQLDHRIGIPGNKSISYVAAEDIIYLEAQNTYTKVVTKDQEIISAYNIGKFKELLPSDIFYQAHRSYIINLNRVIRYEHAGTAVMDNQHKIPVSAAARANLLSMFSHIKPPKQ</sequence>
<proteinExistence type="predicted"/>
<accession>A0A2W2B288</accession>
<name>A0A2W2B288_9BACT</name>
<organism evidence="4 5">
    <name type="scientific">Taibaiella soli</name>
    <dbReference type="NCBI Taxonomy" id="1649169"/>
    <lineage>
        <taxon>Bacteria</taxon>
        <taxon>Pseudomonadati</taxon>
        <taxon>Bacteroidota</taxon>
        <taxon>Chitinophagia</taxon>
        <taxon>Chitinophagales</taxon>
        <taxon>Chitinophagaceae</taxon>
        <taxon>Taibaiella</taxon>
    </lineage>
</organism>
<dbReference type="Proteomes" id="UP000248745">
    <property type="component" value="Unassembled WGS sequence"/>
</dbReference>
<dbReference type="Gene3D" id="2.40.50.1020">
    <property type="entry name" value="LytTr DNA-binding domain"/>
    <property type="match status" value="1"/>
</dbReference>
<feature type="modified residue" description="4-aspartylphosphate" evidence="1">
    <location>
        <position position="59"/>
    </location>
</feature>
<evidence type="ECO:0000313" key="4">
    <source>
        <dbReference type="EMBL" id="PZF74138.1"/>
    </source>
</evidence>
<dbReference type="InterPro" id="IPR007492">
    <property type="entry name" value="LytTR_DNA-bd_dom"/>
</dbReference>
<feature type="domain" description="HTH LytTR-type" evidence="3">
    <location>
        <begin position="140"/>
        <end position="240"/>
    </location>
</feature>
<keyword evidence="1" id="KW-0597">Phosphoprotein</keyword>
<dbReference type="OrthoDB" id="2168082at2"/>
<dbReference type="GO" id="GO:0000156">
    <property type="term" value="F:phosphorelay response regulator activity"/>
    <property type="evidence" value="ECO:0007669"/>
    <property type="project" value="InterPro"/>
</dbReference>
<dbReference type="Pfam" id="PF04397">
    <property type="entry name" value="LytTR"/>
    <property type="match status" value="1"/>
</dbReference>
<dbReference type="InterPro" id="IPR011006">
    <property type="entry name" value="CheY-like_superfamily"/>
</dbReference>
<dbReference type="PANTHER" id="PTHR37299">
    <property type="entry name" value="TRANSCRIPTIONAL REGULATOR-RELATED"/>
    <property type="match status" value="1"/>
</dbReference>
<dbReference type="Gene3D" id="3.40.50.2300">
    <property type="match status" value="1"/>
</dbReference>
<dbReference type="SUPFAM" id="SSF52172">
    <property type="entry name" value="CheY-like"/>
    <property type="match status" value="1"/>
</dbReference>
<evidence type="ECO:0000259" key="3">
    <source>
        <dbReference type="PROSITE" id="PS50930"/>
    </source>
</evidence>
<dbReference type="PROSITE" id="PS50110">
    <property type="entry name" value="RESPONSE_REGULATORY"/>
    <property type="match status" value="1"/>
</dbReference>
<dbReference type="SMART" id="SM00448">
    <property type="entry name" value="REC"/>
    <property type="match status" value="1"/>
</dbReference>
<dbReference type="PANTHER" id="PTHR37299:SF1">
    <property type="entry name" value="STAGE 0 SPORULATION PROTEIN A HOMOLOG"/>
    <property type="match status" value="1"/>
</dbReference>
<reference evidence="4 5" key="1">
    <citation type="submission" date="2018-06" db="EMBL/GenBank/DDBJ databases">
        <title>Mucibacter soli gen. nov., sp. nov., a new member of the family Chitinophagaceae producing mucin.</title>
        <authorList>
            <person name="Kim M.-K."/>
            <person name="Park S."/>
            <person name="Kim T.-S."/>
            <person name="Joung Y."/>
            <person name="Han J.-H."/>
            <person name="Kim S.B."/>
        </authorList>
    </citation>
    <scope>NUCLEOTIDE SEQUENCE [LARGE SCALE GENOMIC DNA]</scope>
    <source>
        <strain evidence="4 5">R1-15</strain>
    </source>
</reference>
<evidence type="ECO:0000259" key="2">
    <source>
        <dbReference type="PROSITE" id="PS50110"/>
    </source>
</evidence>
<gene>
    <name evidence="4" type="ORF">DN068_03750</name>
</gene>
<dbReference type="PROSITE" id="PS50930">
    <property type="entry name" value="HTH_LYTTR"/>
    <property type="match status" value="1"/>
</dbReference>
<keyword evidence="5" id="KW-1185">Reference proteome</keyword>
<evidence type="ECO:0008006" key="6">
    <source>
        <dbReference type="Google" id="ProtNLM"/>
    </source>
</evidence>
<dbReference type="RefSeq" id="WP_110997554.1">
    <property type="nucleotide sequence ID" value="NZ_QKTW01000006.1"/>
</dbReference>
<dbReference type="InterPro" id="IPR001789">
    <property type="entry name" value="Sig_transdc_resp-reg_receiver"/>
</dbReference>
<dbReference type="SMART" id="SM00850">
    <property type="entry name" value="LytTR"/>
    <property type="match status" value="1"/>
</dbReference>
<protein>
    <recommendedName>
        <fullName evidence="6">DNA-binding response regulator</fullName>
    </recommendedName>
</protein>
<dbReference type="AlphaFoldDB" id="A0A2W2B288"/>
<comment type="caution">
    <text evidence="4">The sequence shown here is derived from an EMBL/GenBank/DDBJ whole genome shotgun (WGS) entry which is preliminary data.</text>
</comment>
<feature type="domain" description="Response regulatory" evidence="2">
    <location>
        <begin position="7"/>
        <end position="120"/>
    </location>
</feature>
<dbReference type="InterPro" id="IPR046947">
    <property type="entry name" value="LytR-like"/>
</dbReference>
<evidence type="ECO:0000313" key="5">
    <source>
        <dbReference type="Proteomes" id="UP000248745"/>
    </source>
</evidence>
<evidence type="ECO:0000256" key="1">
    <source>
        <dbReference type="PROSITE-ProRule" id="PRU00169"/>
    </source>
</evidence>
<dbReference type="Pfam" id="PF00072">
    <property type="entry name" value="Response_reg"/>
    <property type="match status" value="1"/>
</dbReference>
<dbReference type="EMBL" id="QKTW01000006">
    <property type="protein sequence ID" value="PZF74138.1"/>
    <property type="molecule type" value="Genomic_DNA"/>
</dbReference>
<dbReference type="GO" id="GO:0003677">
    <property type="term" value="F:DNA binding"/>
    <property type="evidence" value="ECO:0007669"/>
    <property type="project" value="InterPro"/>
</dbReference>